<gene>
    <name evidence="1" type="ORF">NT6N_11910</name>
</gene>
<dbReference type="AlphaFoldDB" id="A0AAT9FJM0"/>
<sequence>MHRKIKTLLLLGLLVIGFLPLLSLCSNSMATVETGPAEFLRDHDTAMELAKKSGKPVFAFFQEVPGCAGCQKFGKEVMTDTIIMDAVENNFVPLLIHNNKGGKDAEILKKYKEPAWNYQVIRFLDSKGRDIIPRKDQVNTRAELSQRMADALVKAKKPVPKALQLLQLSTDTRNLEKVAFSCHCFWTGEAKLGTLDGVVETEAGFFDGHEVTLVTYHKKTISLRELVRQAQKFNVANSVYVTTTSQIKEIGGLVKNPKTLGKDYRKAKASDQNRQIPGTAFAQLKLSPAQACKVNAFCRTQPKKALEYLTVKQRQKIAR</sequence>
<dbReference type="SUPFAM" id="SSF52833">
    <property type="entry name" value="Thioredoxin-like"/>
    <property type="match status" value="1"/>
</dbReference>
<dbReference type="NCBIfam" id="NF041383">
    <property type="entry name" value="Trx_VPGUxxT_two"/>
    <property type="match status" value="1"/>
</dbReference>
<dbReference type="InterPro" id="IPR036249">
    <property type="entry name" value="Thioredoxin-like_sf"/>
</dbReference>
<accession>A0AAT9FJM0</accession>
<dbReference type="KEGG" id="osu:NT6N_11910"/>
<reference evidence="1" key="1">
    <citation type="submission" date="2024-07" db="EMBL/GenBank/DDBJ databases">
        <title>Complete genome sequence of Verrucomicrobiaceae bacterium NT6N.</title>
        <authorList>
            <person name="Huang C."/>
            <person name="Takami H."/>
            <person name="Hamasaki K."/>
        </authorList>
    </citation>
    <scope>NUCLEOTIDE SEQUENCE</scope>
    <source>
        <strain evidence="1">NT6N</strain>
    </source>
</reference>
<organism evidence="1">
    <name type="scientific">Oceaniferula spumae</name>
    <dbReference type="NCBI Taxonomy" id="2979115"/>
    <lineage>
        <taxon>Bacteria</taxon>
        <taxon>Pseudomonadati</taxon>
        <taxon>Verrucomicrobiota</taxon>
        <taxon>Verrucomicrobiia</taxon>
        <taxon>Verrucomicrobiales</taxon>
        <taxon>Verrucomicrobiaceae</taxon>
        <taxon>Oceaniferula</taxon>
    </lineage>
</organism>
<proteinExistence type="predicted"/>
<evidence type="ECO:0008006" key="2">
    <source>
        <dbReference type="Google" id="ProtNLM"/>
    </source>
</evidence>
<dbReference type="Pfam" id="PF13899">
    <property type="entry name" value="Thioredoxin_7"/>
    <property type="match status" value="1"/>
</dbReference>
<name>A0AAT9FJM0_9BACT</name>
<dbReference type="InterPro" id="IPR036509">
    <property type="entry name" value="Met_Sox_Rdtase_MsrA_sf"/>
</dbReference>
<dbReference type="GO" id="GO:0008113">
    <property type="term" value="F:peptide-methionine (S)-S-oxide reductase activity"/>
    <property type="evidence" value="ECO:0007669"/>
    <property type="project" value="InterPro"/>
</dbReference>
<dbReference type="SUPFAM" id="SSF55068">
    <property type="entry name" value="Peptide methionine sulfoxide reductase"/>
    <property type="match status" value="1"/>
</dbReference>
<dbReference type="EMBL" id="AP026866">
    <property type="protein sequence ID" value="BDS06151.1"/>
    <property type="molecule type" value="Genomic_DNA"/>
</dbReference>
<dbReference type="Gene3D" id="3.40.30.10">
    <property type="entry name" value="Glutaredoxin"/>
    <property type="match status" value="1"/>
</dbReference>
<dbReference type="Gene3D" id="3.30.1060.10">
    <property type="entry name" value="Peptide methionine sulphoxide reductase MsrA"/>
    <property type="match status" value="1"/>
</dbReference>
<evidence type="ECO:0000313" key="1">
    <source>
        <dbReference type="EMBL" id="BDS06151.1"/>
    </source>
</evidence>
<protein>
    <recommendedName>
        <fullName evidence="2">Peptide-methionine (S)-S-oxide reductase</fullName>
    </recommendedName>
</protein>